<protein>
    <submittedName>
        <fullName evidence="1">Uncharacterized protein</fullName>
    </submittedName>
</protein>
<accession>A0ACC0N5R7</accession>
<reference evidence="1" key="1">
    <citation type="submission" date="2022-02" db="EMBL/GenBank/DDBJ databases">
        <title>Plant Genome Project.</title>
        <authorList>
            <person name="Zhang R.-G."/>
        </authorList>
    </citation>
    <scope>NUCLEOTIDE SEQUENCE</scope>
    <source>
        <strain evidence="1">AT1</strain>
    </source>
</reference>
<keyword evidence="2" id="KW-1185">Reference proteome</keyword>
<organism evidence="1 2">
    <name type="scientific">Rhododendron molle</name>
    <name type="common">Chinese azalea</name>
    <name type="synonym">Azalea mollis</name>
    <dbReference type="NCBI Taxonomy" id="49168"/>
    <lineage>
        <taxon>Eukaryota</taxon>
        <taxon>Viridiplantae</taxon>
        <taxon>Streptophyta</taxon>
        <taxon>Embryophyta</taxon>
        <taxon>Tracheophyta</taxon>
        <taxon>Spermatophyta</taxon>
        <taxon>Magnoliopsida</taxon>
        <taxon>eudicotyledons</taxon>
        <taxon>Gunneridae</taxon>
        <taxon>Pentapetalae</taxon>
        <taxon>asterids</taxon>
        <taxon>Ericales</taxon>
        <taxon>Ericaceae</taxon>
        <taxon>Ericoideae</taxon>
        <taxon>Rhodoreae</taxon>
        <taxon>Rhododendron</taxon>
    </lineage>
</organism>
<dbReference type="Proteomes" id="UP001062846">
    <property type="component" value="Chromosome 7"/>
</dbReference>
<proteinExistence type="predicted"/>
<sequence>MSPIGLCRALVTGGDSGLGRAVCHCFAQEGATVAFTNVRSQEEKEAQETLQMLKEAKTEDARIARG</sequence>
<gene>
    <name evidence="1" type="ORF">RHMOL_Rhmol07G0232500</name>
</gene>
<evidence type="ECO:0000313" key="1">
    <source>
        <dbReference type="EMBL" id="KAI8547918.1"/>
    </source>
</evidence>
<evidence type="ECO:0000313" key="2">
    <source>
        <dbReference type="Proteomes" id="UP001062846"/>
    </source>
</evidence>
<dbReference type="EMBL" id="CM046394">
    <property type="protein sequence ID" value="KAI8547918.1"/>
    <property type="molecule type" value="Genomic_DNA"/>
</dbReference>
<comment type="caution">
    <text evidence="1">The sequence shown here is derived from an EMBL/GenBank/DDBJ whole genome shotgun (WGS) entry which is preliminary data.</text>
</comment>
<name>A0ACC0N5R7_RHOML</name>